<dbReference type="KEGG" id="gry:D7I44_07070"/>
<dbReference type="InterPro" id="IPR002716">
    <property type="entry name" value="PIN_dom"/>
</dbReference>
<dbReference type="InterPro" id="IPR022907">
    <property type="entry name" value="VapC_family"/>
</dbReference>
<dbReference type="EMBL" id="CP032624">
    <property type="protein sequence ID" value="AYG03316.1"/>
    <property type="molecule type" value="Genomic_DNA"/>
</dbReference>
<comment type="cofactor">
    <cofactor evidence="1 8">
        <name>Mg(2+)</name>
        <dbReference type="ChEBI" id="CHEBI:18420"/>
    </cofactor>
</comment>
<gene>
    <name evidence="8" type="primary">vapC</name>
    <name evidence="10" type="ORF">D7I44_07070</name>
</gene>
<evidence type="ECO:0000256" key="4">
    <source>
        <dbReference type="ARBA" id="ARBA00022723"/>
    </source>
</evidence>
<keyword evidence="4 8" id="KW-0479">Metal-binding</keyword>
<evidence type="ECO:0000313" key="11">
    <source>
        <dbReference type="Proteomes" id="UP000275069"/>
    </source>
</evidence>
<feature type="binding site" evidence="8">
    <location>
        <position position="108"/>
    </location>
    <ligand>
        <name>Mg(2+)</name>
        <dbReference type="ChEBI" id="CHEBI:18420"/>
    </ligand>
</feature>
<name>A0A387BQR3_9MICO</name>
<reference evidence="10 11" key="1">
    <citation type="submission" date="2018-09" db="EMBL/GenBank/DDBJ databases">
        <title>Genome sequencing of strain 2DFW10M-5.</title>
        <authorList>
            <person name="Heo J."/>
            <person name="Kim S.-J."/>
            <person name="Kwon S.-W."/>
        </authorList>
    </citation>
    <scope>NUCLEOTIDE SEQUENCE [LARGE SCALE GENOMIC DNA]</scope>
    <source>
        <strain evidence="10 11">2DFW10M-5</strain>
    </source>
</reference>
<dbReference type="GO" id="GO:0090729">
    <property type="term" value="F:toxin activity"/>
    <property type="evidence" value="ECO:0007669"/>
    <property type="project" value="UniProtKB-KW"/>
</dbReference>
<evidence type="ECO:0000256" key="3">
    <source>
        <dbReference type="ARBA" id="ARBA00022722"/>
    </source>
</evidence>
<dbReference type="InterPro" id="IPR050556">
    <property type="entry name" value="Type_II_TA_system_RNase"/>
</dbReference>
<dbReference type="SUPFAM" id="SSF88723">
    <property type="entry name" value="PIN domain-like"/>
    <property type="match status" value="1"/>
</dbReference>
<accession>A0A387BQR3</accession>
<dbReference type="PANTHER" id="PTHR33653">
    <property type="entry name" value="RIBONUCLEASE VAPC2"/>
    <property type="match status" value="1"/>
</dbReference>
<evidence type="ECO:0000259" key="9">
    <source>
        <dbReference type="Pfam" id="PF01850"/>
    </source>
</evidence>
<organism evidence="10 11">
    <name type="scientific">Gryllotalpicola protaetiae</name>
    <dbReference type="NCBI Taxonomy" id="2419771"/>
    <lineage>
        <taxon>Bacteria</taxon>
        <taxon>Bacillati</taxon>
        <taxon>Actinomycetota</taxon>
        <taxon>Actinomycetes</taxon>
        <taxon>Micrococcales</taxon>
        <taxon>Microbacteriaceae</taxon>
        <taxon>Gryllotalpicola</taxon>
    </lineage>
</organism>
<feature type="binding site" evidence="8">
    <location>
        <position position="19"/>
    </location>
    <ligand>
        <name>Mg(2+)</name>
        <dbReference type="ChEBI" id="CHEBI:18420"/>
    </ligand>
</feature>
<evidence type="ECO:0000256" key="2">
    <source>
        <dbReference type="ARBA" id="ARBA00022649"/>
    </source>
</evidence>
<dbReference type="InterPro" id="IPR029060">
    <property type="entry name" value="PIN-like_dom_sf"/>
</dbReference>
<dbReference type="Proteomes" id="UP000275069">
    <property type="component" value="Chromosome"/>
</dbReference>
<dbReference type="EC" id="3.1.-.-" evidence="8"/>
<keyword evidence="6 8" id="KW-0460">Magnesium</keyword>
<dbReference type="Gene3D" id="3.40.50.1010">
    <property type="entry name" value="5'-nuclease"/>
    <property type="match status" value="1"/>
</dbReference>
<keyword evidence="2 8" id="KW-1277">Toxin-antitoxin system</keyword>
<evidence type="ECO:0000256" key="1">
    <source>
        <dbReference type="ARBA" id="ARBA00001946"/>
    </source>
</evidence>
<evidence type="ECO:0000256" key="5">
    <source>
        <dbReference type="ARBA" id="ARBA00022801"/>
    </source>
</evidence>
<comment type="similarity">
    <text evidence="7 8">Belongs to the PINc/VapC protein family.</text>
</comment>
<sequence length="157" mass="16746">MGCRGDPFGATVSILFLADNSVIQRLRKPTIRAAWAALRERGDIATCLPTLLEAGFSARSATDHSALTRLERGAKIVLPPAPEMVDIALEIQAALFAAGIGRAVGVSDLQIAATAIHHSSPDTPVVVVHYDADFDFVARVDSRFRAEWIVPRGTADG</sequence>
<dbReference type="OrthoDB" id="4763015at2"/>
<feature type="domain" description="PIN" evidence="9">
    <location>
        <begin position="32"/>
        <end position="138"/>
    </location>
</feature>
<evidence type="ECO:0000256" key="6">
    <source>
        <dbReference type="ARBA" id="ARBA00022842"/>
    </source>
</evidence>
<protein>
    <recommendedName>
        <fullName evidence="8">Ribonuclease VapC</fullName>
        <shortName evidence="8">RNase VapC</shortName>
        <ecNumber evidence="8">3.1.-.-</ecNumber>
    </recommendedName>
    <alternativeName>
        <fullName evidence="8">Toxin VapC</fullName>
    </alternativeName>
</protein>
<evidence type="ECO:0000256" key="7">
    <source>
        <dbReference type="ARBA" id="ARBA00038093"/>
    </source>
</evidence>
<dbReference type="GO" id="GO:0000287">
    <property type="term" value="F:magnesium ion binding"/>
    <property type="evidence" value="ECO:0007669"/>
    <property type="project" value="UniProtKB-UniRule"/>
</dbReference>
<dbReference type="GO" id="GO:0016787">
    <property type="term" value="F:hydrolase activity"/>
    <property type="evidence" value="ECO:0007669"/>
    <property type="project" value="UniProtKB-KW"/>
</dbReference>
<proteinExistence type="inferred from homology"/>
<evidence type="ECO:0000256" key="8">
    <source>
        <dbReference type="HAMAP-Rule" id="MF_00265"/>
    </source>
</evidence>
<keyword evidence="8" id="KW-0800">Toxin</keyword>
<comment type="function">
    <text evidence="8">Toxic component of a toxin-antitoxin (TA) system. An RNase.</text>
</comment>
<dbReference type="Pfam" id="PF01850">
    <property type="entry name" value="PIN"/>
    <property type="match status" value="1"/>
</dbReference>
<dbReference type="GO" id="GO:0004540">
    <property type="term" value="F:RNA nuclease activity"/>
    <property type="evidence" value="ECO:0007669"/>
    <property type="project" value="InterPro"/>
</dbReference>
<dbReference type="PANTHER" id="PTHR33653:SF1">
    <property type="entry name" value="RIBONUCLEASE VAPC2"/>
    <property type="match status" value="1"/>
</dbReference>
<keyword evidence="3 8" id="KW-0540">Nuclease</keyword>
<evidence type="ECO:0000313" key="10">
    <source>
        <dbReference type="EMBL" id="AYG03316.1"/>
    </source>
</evidence>
<keyword evidence="5 8" id="KW-0378">Hydrolase</keyword>
<dbReference type="HAMAP" id="MF_00265">
    <property type="entry name" value="VapC_Nob1"/>
    <property type="match status" value="1"/>
</dbReference>
<keyword evidence="11" id="KW-1185">Reference proteome</keyword>
<dbReference type="AlphaFoldDB" id="A0A387BQR3"/>